<dbReference type="GO" id="GO:0000272">
    <property type="term" value="P:polysaccharide catabolic process"/>
    <property type="evidence" value="ECO:0007669"/>
    <property type="project" value="UniProtKB-KW"/>
</dbReference>
<sequence>MPHASPHPSRHPQGRRLRRVRLLGVLASLALAAGLTGALGSPAAAADTTAPAAPVDTTASYDSAALTAKITWVRGDGKKVAGYRVYRRPQGQGPDSYTAVSSTESPASTTYSDKPPATGGTYSYAVRAVDKTGQESAYSTAADVTTVDQLAPDGPMWISASSGSEANSLAWNEVSDAARCEVYRASEETGETGAFTRIATVESTSYADTGAWADVPYAYKVRAVDAAGNLSDFSDLARATRDTTAPLSPQDLTVAKQDEQGITLTWRNGGSDAVKYNVYRGTSPSSAPNVKVGSTNTLTYRDTSGDAGLGYFYLVRGVDGTGNESAGTAPVLATKQVGPTTVPASPNLNVAYVAGDKLTLKWLQSPYVPISQYRVYRSRTTPVDTTSPANEFAVTSETSLSRTVADDEKDYYYAVVAESGYGVLSTPSASRLPELRPPQLPPATSFWNVQAGDGRATLNWYAVGFSTDEPPFAGYRLYRSTTPGVTPGNAEAVFAPTSDGYVDTGLTNGTTYYYVVTVLNTDGVESNLSPEVSVTPTA</sequence>
<keyword evidence="2" id="KW-0119">Carbohydrate metabolism</keyword>
<evidence type="ECO:0000259" key="5">
    <source>
        <dbReference type="PROSITE" id="PS50853"/>
    </source>
</evidence>
<dbReference type="EMBL" id="RZYA01000003">
    <property type="protein sequence ID" value="RVU27425.1"/>
    <property type="molecule type" value="Genomic_DNA"/>
</dbReference>
<feature type="domain" description="Fibronectin type-III" evidence="5">
    <location>
        <begin position="437"/>
        <end position="538"/>
    </location>
</feature>
<gene>
    <name evidence="6" type="ORF">EOT10_09690</name>
</gene>
<evidence type="ECO:0000256" key="2">
    <source>
        <dbReference type="ARBA" id="ARBA00023326"/>
    </source>
</evidence>
<dbReference type="PROSITE" id="PS50853">
    <property type="entry name" value="FN3"/>
    <property type="match status" value="4"/>
</dbReference>
<reference evidence="6 7" key="1">
    <citation type="submission" date="2019-01" db="EMBL/GenBank/DDBJ databases">
        <title>Genome sequences of Streptomyces and Rhizobium isolates collected from root and soil.</title>
        <authorList>
            <person name="Chhettri S."/>
            <person name="Sevigny J.L."/>
            <person name="Sen A."/>
            <person name="Ennis N."/>
            <person name="Tisa L."/>
        </authorList>
    </citation>
    <scope>NUCLEOTIDE SEQUENCE [LARGE SCALE GENOMIC DNA]</scope>
    <source>
        <strain evidence="6 7">San01</strain>
    </source>
</reference>
<dbReference type="AlphaFoldDB" id="A0A3S2VJT5"/>
<dbReference type="GO" id="GO:0016798">
    <property type="term" value="F:hydrolase activity, acting on glycosyl bonds"/>
    <property type="evidence" value="ECO:0007669"/>
    <property type="project" value="UniProtKB-KW"/>
</dbReference>
<protein>
    <recommendedName>
        <fullName evidence="5">Fibronectin type-III domain-containing protein</fullName>
    </recommendedName>
</protein>
<feature type="signal peptide" evidence="4">
    <location>
        <begin position="1"/>
        <end position="32"/>
    </location>
</feature>
<evidence type="ECO:0000256" key="4">
    <source>
        <dbReference type="SAM" id="SignalP"/>
    </source>
</evidence>
<name>A0A3S2VJT5_9ACTN</name>
<dbReference type="SMART" id="SM00060">
    <property type="entry name" value="FN3"/>
    <property type="match status" value="5"/>
</dbReference>
<keyword evidence="1" id="KW-0378">Hydrolase</keyword>
<dbReference type="SUPFAM" id="SSF49265">
    <property type="entry name" value="Fibronectin type III"/>
    <property type="match status" value="3"/>
</dbReference>
<dbReference type="OrthoDB" id="9815404at2"/>
<dbReference type="InterPro" id="IPR036116">
    <property type="entry name" value="FN3_sf"/>
</dbReference>
<dbReference type="RefSeq" id="WP_127827683.1">
    <property type="nucleotide sequence ID" value="NZ_RZYA01000003.1"/>
</dbReference>
<keyword evidence="1" id="KW-0326">Glycosidase</keyword>
<keyword evidence="4" id="KW-0732">Signal</keyword>
<dbReference type="InterPro" id="IPR006311">
    <property type="entry name" value="TAT_signal"/>
</dbReference>
<feature type="domain" description="Fibronectin type-III" evidence="5">
    <location>
        <begin position="248"/>
        <end position="340"/>
    </location>
</feature>
<dbReference type="Gene3D" id="2.60.40.10">
    <property type="entry name" value="Immunoglobulins"/>
    <property type="match status" value="5"/>
</dbReference>
<feature type="domain" description="Fibronectin type-III" evidence="5">
    <location>
        <begin position="53"/>
        <end position="149"/>
    </location>
</feature>
<proteinExistence type="predicted"/>
<comment type="caution">
    <text evidence="6">The sequence shown here is derived from an EMBL/GenBank/DDBJ whole genome shotgun (WGS) entry which is preliminary data.</text>
</comment>
<dbReference type="PROSITE" id="PS51318">
    <property type="entry name" value="TAT"/>
    <property type="match status" value="1"/>
</dbReference>
<accession>A0A3S2VJT5</accession>
<feature type="chain" id="PRO_5038413493" description="Fibronectin type-III domain-containing protein" evidence="4">
    <location>
        <begin position="33"/>
        <end position="538"/>
    </location>
</feature>
<dbReference type="InterPro" id="IPR003961">
    <property type="entry name" value="FN3_dom"/>
</dbReference>
<feature type="compositionally biased region" description="Polar residues" evidence="3">
    <location>
        <begin position="93"/>
        <end position="112"/>
    </location>
</feature>
<keyword evidence="2" id="KW-0624">Polysaccharide degradation</keyword>
<feature type="domain" description="Fibronectin type-III" evidence="5">
    <location>
        <begin position="151"/>
        <end position="247"/>
    </location>
</feature>
<organism evidence="6 7">
    <name type="scientific">Streptomyces antnestii</name>
    <dbReference type="NCBI Taxonomy" id="2494256"/>
    <lineage>
        <taxon>Bacteria</taxon>
        <taxon>Bacillati</taxon>
        <taxon>Actinomycetota</taxon>
        <taxon>Actinomycetes</taxon>
        <taxon>Kitasatosporales</taxon>
        <taxon>Streptomycetaceae</taxon>
        <taxon>Streptomyces</taxon>
    </lineage>
</organism>
<feature type="region of interest" description="Disordered" evidence="3">
    <location>
        <begin position="87"/>
        <end position="116"/>
    </location>
</feature>
<dbReference type="InterPro" id="IPR013783">
    <property type="entry name" value="Ig-like_fold"/>
</dbReference>
<evidence type="ECO:0000313" key="7">
    <source>
        <dbReference type="Proteomes" id="UP000283128"/>
    </source>
</evidence>
<evidence type="ECO:0000256" key="1">
    <source>
        <dbReference type="ARBA" id="ARBA00023295"/>
    </source>
</evidence>
<evidence type="ECO:0000256" key="3">
    <source>
        <dbReference type="SAM" id="MobiDB-lite"/>
    </source>
</evidence>
<keyword evidence="7" id="KW-1185">Reference proteome</keyword>
<evidence type="ECO:0000313" key="6">
    <source>
        <dbReference type="EMBL" id="RVU27425.1"/>
    </source>
</evidence>
<dbReference type="Proteomes" id="UP000283128">
    <property type="component" value="Unassembled WGS sequence"/>
</dbReference>